<evidence type="ECO:0000313" key="1">
    <source>
        <dbReference type="EMBL" id="MBL6456678.1"/>
    </source>
</evidence>
<protein>
    <submittedName>
        <fullName evidence="1">Uncharacterized protein</fullName>
    </submittedName>
</protein>
<organism evidence="1 2">
    <name type="scientific">Belnapia mucosa</name>
    <dbReference type="NCBI Taxonomy" id="2804532"/>
    <lineage>
        <taxon>Bacteria</taxon>
        <taxon>Pseudomonadati</taxon>
        <taxon>Pseudomonadota</taxon>
        <taxon>Alphaproteobacteria</taxon>
        <taxon>Acetobacterales</taxon>
        <taxon>Roseomonadaceae</taxon>
        <taxon>Belnapia</taxon>
    </lineage>
</organism>
<keyword evidence="2" id="KW-1185">Reference proteome</keyword>
<accession>A0ABS1V4Q2</accession>
<dbReference type="RefSeq" id="WP_202826395.1">
    <property type="nucleotide sequence ID" value="NZ_JAEUXJ010000005.1"/>
</dbReference>
<dbReference type="Proteomes" id="UP000606490">
    <property type="component" value="Unassembled WGS sequence"/>
</dbReference>
<dbReference type="EMBL" id="JAEUXJ010000005">
    <property type="protein sequence ID" value="MBL6456678.1"/>
    <property type="molecule type" value="Genomic_DNA"/>
</dbReference>
<gene>
    <name evidence="1" type="ORF">JMJ55_15185</name>
</gene>
<reference evidence="1 2" key="1">
    <citation type="submission" date="2021-01" db="EMBL/GenBank/DDBJ databases">
        <title>Belnapia mucosa sp. nov. and Belnapia arida sp. nov., isolated from the Tabernas Desert (Almeria, Spain).</title>
        <authorList>
            <person name="Molina-Menor E."/>
            <person name="Vidal-Verdu A."/>
            <person name="Calonge A."/>
            <person name="Satari L."/>
            <person name="Pereto Magraner J."/>
            <person name="Porcar Miralles M."/>
        </authorList>
    </citation>
    <scope>NUCLEOTIDE SEQUENCE [LARGE SCALE GENOMIC DNA]</scope>
    <source>
        <strain evidence="1 2">T6</strain>
    </source>
</reference>
<proteinExistence type="predicted"/>
<evidence type="ECO:0000313" key="2">
    <source>
        <dbReference type="Proteomes" id="UP000606490"/>
    </source>
</evidence>
<comment type="caution">
    <text evidence="1">The sequence shown here is derived from an EMBL/GenBank/DDBJ whole genome shotgun (WGS) entry which is preliminary data.</text>
</comment>
<name>A0ABS1V4Q2_9PROT</name>
<sequence>MASPAAASPSPSRCGGADPTGILRIKTDVALSDGYFDGVARLKALDLYGAGAESVVSGSHAEAAFVGDAERECGGFSLRWRRRGILAAVPG</sequence>